<accession>A0A081P4A6</accession>
<proteinExistence type="predicted"/>
<evidence type="ECO:0000313" key="3">
    <source>
        <dbReference type="Proteomes" id="UP000028123"/>
    </source>
</evidence>
<dbReference type="OrthoDB" id="2381583at2"/>
<dbReference type="RefSeq" id="WP_036681744.1">
    <property type="nucleotide sequence ID" value="NZ_JNVM01000010.1"/>
</dbReference>
<gene>
    <name evidence="2" type="ORF">ET33_02055</name>
</gene>
<dbReference type="AlphaFoldDB" id="A0A081P4A6"/>
<dbReference type="EMBL" id="JNVM01000010">
    <property type="protein sequence ID" value="KEQ25529.1"/>
    <property type="molecule type" value="Genomic_DNA"/>
</dbReference>
<keyword evidence="3" id="KW-1185">Reference proteome</keyword>
<reference evidence="2 3" key="1">
    <citation type="submission" date="2014-06" db="EMBL/GenBank/DDBJ databases">
        <title>Draft genome sequence of Paenibacillus sp. MSt1.</title>
        <authorList>
            <person name="Aw Y.K."/>
            <person name="Ong K.S."/>
            <person name="Gan H.M."/>
            <person name="Lee S.M."/>
        </authorList>
    </citation>
    <scope>NUCLEOTIDE SEQUENCE [LARGE SCALE GENOMIC DNA]</scope>
    <source>
        <strain evidence="2 3">MSt1</strain>
    </source>
</reference>
<dbReference type="Proteomes" id="UP000028123">
    <property type="component" value="Unassembled WGS sequence"/>
</dbReference>
<dbReference type="eggNOG" id="COG2041">
    <property type="taxonomic scope" value="Bacteria"/>
</dbReference>
<name>A0A081P4A6_9BACL</name>
<dbReference type="InterPro" id="IPR036374">
    <property type="entry name" value="OxRdtase_Mopterin-bd_sf"/>
</dbReference>
<dbReference type="Pfam" id="PF00174">
    <property type="entry name" value="Oxidored_molyb"/>
    <property type="match status" value="1"/>
</dbReference>
<dbReference type="InterPro" id="IPR000572">
    <property type="entry name" value="OxRdtase_Mopterin-bd_dom"/>
</dbReference>
<dbReference type="Gene3D" id="3.90.420.10">
    <property type="entry name" value="Oxidoreductase, molybdopterin-binding domain"/>
    <property type="match status" value="1"/>
</dbReference>
<evidence type="ECO:0000313" key="2">
    <source>
        <dbReference type="EMBL" id="KEQ25529.1"/>
    </source>
</evidence>
<comment type="caution">
    <text evidence="2">The sequence shown here is derived from an EMBL/GenBank/DDBJ whole genome shotgun (WGS) entry which is preliminary data.</text>
</comment>
<dbReference type="SUPFAM" id="SSF56524">
    <property type="entry name" value="Oxidoreductase molybdopterin-binding domain"/>
    <property type="match status" value="1"/>
</dbReference>
<sequence length="155" mass="17423">MTIEIADEYVGRVQYTVSELAAIAPRRFPVQERVSGVAGNAFDWPAWYEAWVRAQQAEPERTPTRLEVEGADEFQAGIPWSELKQALVLYEQEDGSPLAKGYPIRLYVPGGSSECLNVKSVVRIRILYDEEAAEKSATYGFKNTITPEQLLKPRS</sequence>
<feature type="domain" description="Oxidoreductase molybdopterin-binding" evidence="1">
    <location>
        <begin position="56"/>
        <end position="131"/>
    </location>
</feature>
<protein>
    <recommendedName>
        <fullName evidence="1">Oxidoreductase molybdopterin-binding domain-containing protein</fullName>
    </recommendedName>
</protein>
<evidence type="ECO:0000259" key="1">
    <source>
        <dbReference type="Pfam" id="PF00174"/>
    </source>
</evidence>
<organism evidence="2 3">
    <name type="scientific">Paenibacillus tyrfis</name>
    <dbReference type="NCBI Taxonomy" id="1501230"/>
    <lineage>
        <taxon>Bacteria</taxon>
        <taxon>Bacillati</taxon>
        <taxon>Bacillota</taxon>
        <taxon>Bacilli</taxon>
        <taxon>Bacillales</taxon>
        <taxon>Paenibacillaceae</taxon>
        <taxon>Paenibacillus</taxon>
    </lineage>
</organism>